<evidence type="ECO:0000259" key="1">
    <source>
        <dbReference type="Pfam" id="PF01713"/>
    </source>
</evidence>
<dbReference type="RefSeq" id="WP_093023240.1">
    <property type="nucleotide sequence ID" value="NZ_FPBK01000001.1"/>
</dbReference>
<dbReference type="Proteomes" id="UP000199138">
    <property type="component" value="Unassembled WGS sequence"/>
</dbReference>
<dbReference type="Gene3D" id="3.30.1370.110">
    <property type="match status" value="1"/>
</dbReference>
<reference evidence="3" key="1">
    <citation type="submission" date="2016-10" db="EMBL/GenBank/DDBJ databases">
        <authorList>
            <person name="Varghese N."/>
            <person name="Submissions S."/>
        </authorList>
    </citation>
    <scope>NUCLEOTIDE SEQUENCE [LARGE SCALE GENOMIC DNA]</scope>
    <source>
        <strain evidence="3">CGMCC 1.12333</strain>
    </source>
</reference>
<dbReference type="Pfam" id="PF01713">
    <property type="entry name" value="Smr"/>
    <property type="match status" value="1"/>
</dbReference>
<evidence type="ECO:0000313" key="2">
    <source>
        <dbReference type="EMBL" id="SFU33694.1"/>
    </source>
</evidence>
<name>A0A1I7FBZ4_9FLAO</name>
<keyword evidence="3" id="KW-1185">Reference proteome</keyword>
<organism evidence="2 3">
    <name type="scientific">Pustulibacterium marinum</name>
    <dbReference type="NCBI Taxonomy" id="1224947"/>
    <lineage>
        <taxon>Bacteria</taxon>
        <taxon>Pseudomonadati</taxon>
        <taxon>Bacteroidota</taxon>
        <taxon>Flavobacteriia</taxon>
        <taxon>Flavobacteriales</taxon>
        <taxon>Flavobacteriaceae</taxon>
        <taxon>Pustulibacterium</taxon>
    </lineage>
</organism>
<dbReference type="STRING" id="1224947.SAMN05216480_101836"/>
<feature type="domain" description="Smr" evidence="1">
    <location>
        <begin position="116"/>
        <end position="175"/>
    </location>
</feature>
<evidence type="ECO:0000313" key="3">
    <source>
        <dbReference type="Proteomes" id="UP000199138"/>
    </source>
</evidence>
<dbReference type="EMBL" id="FPBK01000001">
    <property type="protein sequence ID" value="SFU33694.1"/>
    <property type="molecule type" value="Genomic_DNA"/>
</dbReference>
<dbReference type="AlphaFoldDB" id="A0A1I7FBZ4"/>
<dbReference type="InterPro" id="IPR002625">
    <property type="entry name" value="Smr_dom"/>
</dbReference>
<sequence>MKIKKGDYVEVIDEPMSGKVLKFNGKMLTIESDEGFELVYHISEVVVVNEGFEVKNYEVSSALKHKQGPKRKKSVSNSRKERYQPQLEVDLHIQQLVKDYARLSNYDMLTIQLDTAERQLKFAIQKGIQKVVFIHGVGAGVLKTELEYLFGRYSNVTFQEADYGKYGLGATEIYIHQNG</sequence>
<accession>A0A1I7FBZ4</accession>
<protein>
    <submittedName>
        <fullName evidence="2">Smr domain-containing protein</fullName>
    </submittedName>
</protein>
<proteinExistence type="predicted"/>
<gene>
    <name evidence="2" type="ORF">SAMN05216480_101836</name>
</gene>
<dbReference type="OrthoDB" id="1524810at2"/>
<dbReference type="InterPro" id="IPR036063">
    <property type="entry name" value="Smr_dom_sf"/>
</dbReference>